<gene>
    <name evidence="2" type="ORF">PGLA2088_LOCUS30430</name>
</gene>
<evidence type="ECO:0000256" key="1">
    <source>
        <dbReference type="SAM" id="MobiDB-lite"/>
    </source>
</evidence>
<dbReference type="AlphaFoldDB" id="A0A813KFK5"/>
<comment type="caution">
    <text evidence="2">The sequence shown here is derived from an EMBL/GenBank/DDBJ whole genome shotgun (WGS) entry which is preliminary data.</text>
</comment>
<evidence type="ECO:0000313" key="2">
    <source>
        <dbReference type="EMBL" id="CAE8697738.1"/>
    </source>
</evidence>
<evidence type="ECO:0000313" key="3">
    <source>
        <dbReference type="Proteomes" id="UP000626109"/>
    </source>
</evidence>
<sequence>MTSISWGASDLAGAGTDDLMQSGLGSEDQEAPESPVIEKEGLLVGRGRAFALIGAPLQRSGEEHEEVEEDGFGNLLADNGEEAEEPEIENLAEPGDGDDQALEEAEGEAEEEQPEELELEVEEENEELR</sequence>
<proteinExistence type="predicted"/>
<protein>
    <submittedName>
        <fullName evidence="2">Uncharacterized protein</fullName>
    </submittedName>
</protein>
<reference evidence="2" key="1">
    <citation type="submission" date="2021-02" db="EMBL/GenBank/DDBJ databases">
        <authorList>
            <person name="Dougan E. K."/>
            <person name="Rhodes N."/>
            <person name="Thang M."/>
            <person name="Chan C."/>
        </authorList>
    </citation>
    <scope>NUCLEOTIDE SEQUENCE</scope>
</reference>
<feature type="region of interest" description="Disordered" evidence="1">
    <location>
        <begin position="1"/>
        <end position="35"/>
    </location>
</feature>
<dbReference type="EMBL" id="CAJNNW010028805">
    <property type="protein sequence ID" value="CAE8697738.1"/>
    <property type="molecule type" value="Genomic_DNA"/>
</dbReference>
<name>A0A813KFK5_POLGL</name>
<dbReference type="Proteomes" id="UP000626109">
    <property type="component" value="Unassembled WGS sequence"/>
</dbReference>
<feature type="compositionally biased region" description="Acidic residues" evidence="1">
    <location>
        <begin position="79"/>
        <end position="129"/>
    </location>
</feature>
<feature type="region of interest" description="Disordered" evidence="1">
    <location>
        <begin position="57"/>
        <end position="129"/>
    </location>
</feature>
<organism evidence="2 3">
    <name type="scientific">Polarella glacialis</name>
    <name type="common">Dinoflagellate</name>
    <dbReference type="NCBI Taxonomy" id="89957"/>
    <lineage>
        <taxon>Eukaryota</taxon>
        <taxon>Sar</taxon>
        <taxon>Alveolata</taxon>
        <taxon>Dinophyceae</taxon>
        <taxon>Suessiales</taxon>
        <taxon>Suessiaceae</taxon>
        <taxon>Polarella</taxon>
    </lineage>
</organism>
<accession>A0A813KFK5</accession>